<dbReference type="InterPro" id="IPR013249">
    <property type="entry name" value="RNA_pol_sigma70_r4_t2"/>
</dbReference>
<dbReference type="SUPFAM" id="SSF88659">
    <property type="entry name" value="Sigma3 and sigma4 domains of RNA polymerase sigma factors"/>
    <property type="match status" value="1"/>
</dbReference>
<dbReference type="OrthoDB" id="9780326at2"/>
<reference evidence="8 9" key="1">
    <citation type="submission" date="2019-03" db="EMBL/GenBank/DDBJ databases">
        <title>Genomic Encyclopedia of Archaeal and Bacterial Type Strains, Phase II (KMG-II): from individual species to whole genera.</title>
        <authorList>
            <person name="Goeker M."/>
        </authorList>
    </citation>
    <scope>NUCLEOTIDE SEQUENCE [LARGE SCALE GENOMIC DNA]</scope>
    <source>
        <strain evidence="8 9">DSM 28353</strain>
    </source>
</reference>
<proteinExistence type="inferred from homology"/>
<dbReference type="Gene3D" id="1.10.1740.10">
    <property type="match status" value="1"/>
</dbReference>
<evidence type="ECO:0000256" key="4">
    <source>
        <dbReference type="ARBA" id="ARBA00023125"/>
    </source>
</evidence>
<protein>
    <submittedName>
        <fullName evidence="8">RNA polymerase sigma-70 factor (ECF subfamily)</fullName>
    </submittedName>
</protein>
<evidence type="ECO:0000256" key="5">
    <source>
        <dbReference type="ARBA" id="ARBA00023163"/>
    </source>
</evidence>
<comment type="similarity">
    <text evidence="1">Belongs to the sigma-70 factor family. ECF subfamily.</text>
</comment>
<dbReference type="GO" id="GO:0006352">
    <property type="term" value="P:DNA-templated transcription initiation"/>
    <property type="evidence" value="ECO:0007669"/>
    <property type="project" value="InterPro"/>
</dbReference>
<dbReference type="InterPro" id="IPR013325">
    <property type="entry name" value="RNA_pol_sigma_r2"/>
</dbReference>
<dbReference type="InterPro" id="IPR036388">
    <property type="entry name" value="WH-like_DNA-bd_sf"/>
</dbReference>
<dbReference type="Pfam" id="PF04542">
    <property type="entry name" value="Sigma70_r2"/>
    <property type="match status" value="1"/>
</dbReference>
<dbReference type="GO" id="GO:0016987">
    <property type="term" value="F:sigma factor activity"/>
    <property type="evidence" value="ECO:0007669"/>
    <property type="project" value="UniProtKB-KW"/>
</dbReference>
<keyword evidence="2" id="KW-0805">Transcription regulation</keyword>
<evidence type="ECO:0000256" key="3">
    <source>
        <dbReference type="ARBA" id="ARBA00023082"/>
    </source>
</evidence>
<name>A0A4R6WG29_9SPHI</name>
<organism evidence="8 9">
    <name type="scientific">Sphingobacterium yanglingense</name>
    <dbReference type="NCBI Taxonomy" id="1437280"/>
    <lineage>
        <taxon>Bacteria</taxon>
        <taxon>Pseudomonadati</taxon>
        <taxon>Bacteroidota</taxon>
        <taxon>Sphingobacteriia</taxon>
        <taxon>Sphingobacteriales</taxon>
        <taxon>Sphingobacteriaceae</taxon>
        <taxon>Sphingobacterium</taxon>
    </lineage>
</organism>
<dbReference type="InterPro" id="IPR013324">
    <property type="entry name" value="RNA_pol_sigma_r3/r4-like"/>
</dbReference>
<evidence type="ECO:0000313" key="8">
    <source>
        <dbReference type="EMBL" id="TDQ76336.1"/>
    </source>
</evidence>
<dbReference type="PANTHER" id="PTHR43133:SF8">
    <property type="entry name" value="RNA POLYMERASE SIGMA FACTOR HI_1459-RELATED"/>
    <property type="match status" value="1"/>
</dbReference>
<dbReference type="InterPro" id="IPR014284">
    <property type="entry name" value="RNA_pol_sigma-70_dom"/>
</dbReference>
<dbReference type="SUPFAM" id="SSF88946">
    <property type="entry name" value="Sigma2 domain of RNA polymerase sigma factors"/>
    <property type="match status" value="1"/>
</dbReference>
<dbReference type="InterPro" id="IPR007627">
    <property type="entry name" value="RNA_pol_sigma70_r2"/>
</dbReference>
<dbReference type="PANTHER" id="PTHR43133">
    <property type="entry name" value="RNA POLYMERASE ECF-TYPE SIGMA FACTO"/>
    <property type="match status" value="1"/>
</dbReference>
<dbReference type="InterPro" id="IPR039425">
    <property type="entry name" value="RNA_pol_sigma-70-like"/>
</dbReference>
<dbReference type="Pfam" id="PF08281">
    <property type="entry name" value="Sigma70_r4_2"/>
    <property type="match status" value="1"/>
</dbReference>
<evidence type="ECO:0000256" key="1">
    <source>
        <dbReference type="ARBA" id="ARBA00010641"/>
    </source>
</evidence>
<dbReference type="AlphaFoldDB" id="A0A4R6WG29"/>
<sequence>MDGVYIQKILAGDSNSFAYLVKTYQDMAYSIALSLAKDEFLAEEIAHESFIECYNSLHSFQGKSKFSTWFYRIIVNTAYRTLNKKSVEFIDLDLPIHDVQDKDIPIDKLMAEERKQLINLALMEIPRNESLALRLFYLEELSLEELCEITSWTTSNAKVILHRARKRISIVLNKILKDEYNEA</sequence>
<dbReference type="RefSeq" id="WP_133585161.1">
    <property type="nucleotide sequence ID" value="NZ_SNYV01000015.1"/>
</dbReference>
<dbReference type="Proteomes" id="UP000295292">
    <property type="component" value="Unassembled WGS sequence"/>
</dbReference>
<evidence type="ECO:0000259" key="7">
    <source>
        <dbReference type="Pfam" id="PF08281"/>
    </source>
</evidence>
<keyword evidence="5" id="KW-0804">Transcription</keyword>
<dbReference type="EMBL" id="SNYV01000015">
    <property type="protein sequence ID" value="TDQ76336.1"/>
    <property type="molecule type" value="Genomic_DNA"/>
</dbReference>
<feature type="domain" description="RNA polymerase sigma factor 70 region 4 type 2" evidence="7">
    <location>
        <begin position="117"/>
        <end position="168"/>
    </location>
</feature>
<evidence type="ECO:0000256" key="2">
    <source>
        <dbReference type="ARBA" id="ARBA00023015"/>
    </source>
</evidence>
<comment type="caution">
    <text evidence="8">The sequence shown here is derived from an EMBL/GenBank/DDBJ whole genome shotgun (WGS) entry which is preliminary data.</text>
</comment>
<gene>
    <name evidence="8" type="ORF">CLV99_2923</name>
</gene>
<dbReference type="NCBIfam" id="TIGR02937">
    <property type="entry name" value="sigma70-ECF"/>
    <property type="match status" value="1"/>
</dbReference>
<dbReference type="GO" id="GO:0003677">
    <property type="term" value="F:DNA binding"/>
    <property type="evidence" value="ECO:0007669"/>
    <property type="project" value="UniProtKB-KW"/>
</dbReference>
<dbReference type="Gene3D" id="1.10.10.10">
    <property type="entry name" value="Winged helix-like DNA-binding domain superfamily/Winged helix DNA-binding domain"/>
    <property type="match status" value="1"/>
</dbReference>
<keyword evidence="9" id="KW-1185">Reference proteome</keyword>
<keyword evidence="3" id="KW-0731">Sigma factor</keyword>
<keyword evidence="4" id="KW-0238">DNA-binding</keyword>
<evidence type="ECO:0000313" key="9">
    <source>
        <dbReference type="Proteomes" id="UP000295292"/>
    </source>
</evidence>
<feature type="domain" description="RNA polymerase sigma-70 region 2" evidence="6">
    <location>
        <begin position="20"/>
        <end position="85"/>
    </location>
</feature>
<accession>A0A4R6WG29</accession>
<evidence type="ECO:0000259" key="6">
    <source>
        <dbReference type="Pfam" id="PF04542"/>
    </source>
</evidence>